<dbReference type="InParanoid" id="D6WN80"/>
<reference evidence="10 11" key="2">
    <citation type="journal article" date="2010" name="Nucleic Acids Res.">
        <title>BeetleBase in 2010: revisions to provide comprehensive genomic information for Tribolium castaneum.</title>
        <authorList>
            <person name="Kim H.S."/>
            <person name="Murphy T."/>
            <person name="Xia J."/>
            <person name="Caragea D."/>
            <person name="Park Y."/>
            <person name="Beeman R.W."/>
            <person name="Lorenzen M.D."/>
            <person name="Butcher S."/>
            <person name="Manak J.R."/>
            <person name="Brown S.J."/>
        </authorList>
    </citation>
    <scope>GENOME REANNOTATION</scope>
    <source>
        <strain evidence="10 11">Georgia GA2</strain>
    </source>
</reference>
<dbReference type="STRING" id="7070.D6WN80"/>
<keyword evidence="5 6" id="KW-0505">Motor protein</keyword>
<dbReference type="SUPFAM" id="SSF52540">
    <property type="entry name" value="P-loop containing nucleoside triphosphate hydrolases"/>
    <property type="match status" value="1"/>
</dbReference>
<evidence type="ECO:0000256" key="2">
    <source>
        <dbReference type="ARBA" id="ARBA00022741"/>
    </source>
</evidence>
<feature type="binding site" evidence="5">
    <location>
        <begin position="102"/>
        <end position="109"/>
    </location>
    <ligand>
        <name>ATP</name>
        <dbReference type="ChEBI" id="CHEBI:30616"/>
    </ligand>
</feature>
<evidence type="ECO:0000256" key="5">
    <source>
        <dbReference type="PROSITE-ProRule" id="PRU00283"/>
    </source>
</evidence>
<keyword evidence="6" id="KW-0493">Microtubule</keyword>
<dbReference type="Gene3D" id="3.40.850.10">
    <property type="entry name" value="Kinesin motor domain"/>
    <property type="match status" value="1"/>
</dbReference>
<keyword evidence="11" id="KW-1185">Reference proteome</keyword>
<dbReference type="PROSITE" id="PS50067">
    <property type="entry name" value="KINESIN_MOTOR_2"/>
    <property type="match status" value="1"/>
</dbReference>
<protein>
    <recommendedName>
        <fullName evidence="6">Kinesin-like protein</fullName>
    </recommendedName>
</protein>
<feature type="coiled-coil region" evidence="7">
    <location>
        <begin position="494"/>
        <end position="542"/>
    </location>
</feature>
<dbReference type="eggNOG" id="KOG0247">
    <property type="taxonomic scope" value="Eukaryota"/>
</dbReference>
<dbReference type="GO" id="GO:0005874">
    <property type="term" value="C:microtubule"/>
    <property type="evidence" value="ECO:0000318"/>
    <property type="project" value="GO_Central"/>
</dbReference>
<evidence type="ECO:0000256" key="8">
    <source>
        <dbReference type="SAM" id="MobiDB-lite"/>
    </source>
</evidence>
<evidence type="ECO:0000256" key="4">
    <source>
        <dbReference type="ARBA" id="ARBA00023212"/>
    </source>
</evidence>
<evidence type="ECO:0000256" key="3">
    <source>
        <dbReference type="ARBA" id="ARBA00022840"/>
    </source>
</evidence>
<dbReference type="GO" id="GO:0016887">
    <property type="term" value="F:ATP hydrolysis activity"/>
    <property type="evidence" value="ECO:0000318"/>
    <property type="project" value="GO_Central"/>
</dbReference>
<dbReference type="InterPro" id="IPR019821">
    <property type="entry name" value="Kinesin_motor_CS"/>
</dbReference>
<dbReference type="KEGG" id="tca:107397944"/>
<dbReference type="InterPro" id="IPR001752">
    <property type="entry name" value="Kinesin_motor_dom"/>
</dbReference>
<dbReference type="GO" id="GO:0005634">
    <property type="term" value="C:nucleus"/>
    <property type="evidence" value="ECO:0000318"/>
    <property type="project" value="GO_Central"/>
</dbReference>
<dbReference type="PANTHER" id="PTHR24115:SF600">
    <property type="entry name" value="KINESIN-LIKE PROTEIN KIF23"/>
    <property type="match status" value="1"/>
</dbReference>
<dbReference type="GO" id="GO:0003777">
    <property type="term" value="F:microtubule motor activity"/>
    <property type="evidence" value="ECO:0000318"/>
    <property type="project" value="GO_Central"/>
</dbReference>
<dbReference type="FunCoup" id="D6WN80">
    <property type="interactions" value="446"/>
</dbReference>
<keyword evidence="4" id="KW-0206">Cytoskeleton</keyword>
<gene>
    <name evidence="10" type="primary">AUGUSTUS-3.0.2_10949</name>
    <name evidence="10" type="ORF">TcasGA2_TC010949</name>
</gene>
<evidence type="ECO:0000313" key="11">
    <source>
        <dbReference type="Proteomes" id="UP000007266"/>
    </source>
</evidence>
<sequence length="595" mass="67837">MNRVNKIRQEKTHVSNPENDPVQVFCRLRPPKANEESTCRLLSPTTLAFTTTDSKITRKEIHYKFRHIFTSFATQNEVFKYVAYPLLEDLLKGKNALLFTYGVTGSGKTHTLTGDHHNPGIMPKCIHTIFNSISAFQAPKCMIKSDKMNGFEVQSQRDAKQDEMDLLKASSRTAKKNRKDKTYVNDGTKIIDINESTLYSVFVSYFEIYNNKVYDLLDENCGTRQGKILREDSNKKMYVNAVVETEVKSAEEAFELFNLGQKRKKTGNTVLNSVSSRSHSILNIRVVQLPQGCPRDLLISQLSLVDLAGSERTNRTQNTGQLLKEASQINNSLMSLRTCLDNLRENQTTGANRLVPYRSSRLTLLFKNYFEGEGRIEMIVCVNPSAADFEENLQVMKFAESAQDVKVARSESKFTSSGSCPKTVTLAQIPKINLRDEALAALEQLSDALKTRFETIKHLGSFLDEEARFRKRLVDVEQENVWGKSELETTKVLFRKERQKFSNVKAKLADAEARAEDSQLKIREYQDKIASLRNVVARKNLKIKNTNVQDVLMRGRQRELKEQNVVETPKQQTRRYVGTPCPSRRRSRSAESTEV</sequence>
<evidence type="ECO:0000256" key="7">
    <source>
        <dbReference type="SAM" id="Coils"/>
    </source>
</evidence>
<dbReference type="PANTHER" id="PTHR24115">
    <property type="entry name" value="KINESIN-RELATED"/>
    <property type="match status" value="1"/>
</dbReference>
<dbReference type="PRINTS" id="PR00380">
    <property type="entry name" value="KINESINHEAVY"/>
</dbReference>
<dbReference type="GO" id="GO:0051256">
    <property type="term" value="P:mitotic spindle midzone assembly"/>
    <property type="evidence" value="ECO:0000318"/>
    <property type="project" value="GO_Central"/>
</dbReference>
<dbReference type="GO" id="GO:0005524">
    <property type="term" value="F:ATP binding"/>
    <property type="evidence" value="ECO:0007669"/>
    <property type="project" value="UniProtKB-UniRule"/>
</dbReference>
<dbReference type="InterPro" id="IPR027640">
    <property type="entry name" value="Kinesin-like_fam"/>
</dbReference>
<proteinExistence type="inferred from homology"/>
<dbReference type="HOGENOM" id="CLU_001485_13_1_1"/>
<dbReference type="Pfam" id="PF00225">
    <property type="entry name" value="Kinesin"/>
    <property type="match status" value="1"/>
</dbReference>
<dbReference type="InterPro" id="IPR027417">
    <property type="entry name" value="P-loop_NTPase"/>
</dbReference>
<evidence type="ECO:0000313" key="10">
    <source>
        <dbReference type="EMBL" id="EFA04563.2"/>
    </source>
</evidence>
<dbReference type="Proteomes" id="UP000007266">
    <property type="component" value="Linkage group 5"/>
</dbReference>
<dbReference type="PROSITE" id="PS00411">
    <property type="entry name" value="KINESIN_MOTOR_1"/>
    <property type="match status" value="1"/>
</dbReference>
<name>D6WN80_TRICA</name>
<keyword evidence="4" id="KW-0963">Cytoplasm</keyword>
<comment type="similarity">
    <text evidence="5 6">Belongs to the TRAFAC class myosin-kinesin ATPase superfamily. Kinesin family.</text>
</comment>
<dbReference type="GO" id="GO:0005871">
    <property type="term" value="C:kinesin complex"/>
    <property type="evidence" value="ECO:0000318"/>
    <property type="project" value="GO_Central"/>
</dbReference>
<comment type="subcellular location">
    <subcellularLocation>
        <location evidence="1">Cytoplasm</location>
        <location evidence="1">Cytoskeleton</location>
    </subcellularLocation>
</comment>
<dbReference type="OrthoDB" id="2403182at2759"/>
<dbReference type="OMA" id="VINICIA"/>
<feature type="region of interest" description="Disordered" evidence="8">
    <location>
        <begin position="1"/>
        <end position="21"/>
    </location>
</feature>
<dbReference type="GO" id="GO:0007018">
    <property type="term" value="P:microtubule-based movement"/>
    <property type="evidence" value="ECO:0000318"/>
    <property type="project" value="GO_Central"/>
</dbReference>
<dbReference type="EMBL" id="KQ971342">
    <property type="protein sequence ID" value="EFA04563.2"/>
    <property type="molecule type" value="Genomic_DNA"/>
</dbReference>
<organism evidence="10 11">
    <name type="scientific">Tribolium castaneum</name>
    <name type="common">Red flour beetle</name>
    <dbReference type="NCBI Taxonomy" id="7070"/>
    <lineage>
        <taxon>Eukaryota</taxon>
        <taxon>Metazoa</taxon>
        <taxon>Ecdysozoa</taxon>
        <taxon>Arthropoda</taxon>
        <taxon>Hexapoda</taxon>
        <taxon>Insecta</taxon>
        <taxon>Pterygota</taxon>
        <taxon>Neoptera</taxon>
        <taxon>Endopterygota</taxon>
        <taxon>Coleoptera</taxon>
        <taxon>Polyphaga</taxon>
        <taxon>Cucujiformia</taxon>
        <taxon>Tenebrionidae</taxon>
        <taxon>Tenebrionidae incertae sedis</taxon>
        <taxon>Tribolium</taxon>
    </lineage>
</organism>
<feature type="region of interest" description="Disordered" evidence="8">
    <location>
        <begin position="565"/>
        <end position="595"/>
    </location>
</feature>
<accession>D6WN80</accession>
<dbReference type="GO" id="GO:0005737">
    <property type="term" value="C:cytoplasm"/>
    <property type="evidence" value="ECO:0000318"/>
    <property type="project" value="GO_Central"/>
</dbReference>
<dbReference type="AlphaFoldDB" id="D6WN80"/>
<evidence type="ECO:0000256" key="6">
    <source>
        <dbReference type="RuleBase" id="RU000394"/>
    </source>
</evidence>
<keyword evidence="2 5" id="KW-0547">Nucleotide-binding</keyword>
<dbReference type="GO" id="GO:0008017">
    <property type="term" value="F:microtubule binding"/>
    <property type="evidence" value="ECO:0000318"/>
    <property type="project" value="GO_Central"/>
</dbReference>
<keyword evidence="3 5" id="KW-0067">ATP-binding</keyword>
<dbReference type="SMART" id="SM00129">
    <property type="entry name" value="KISc"/>
    <property type="match status" value="1"/>
</dbReference>
<evidence type="ECO:0000256" key="1">
    <source>
        <dbReference type="ARBA" id="ARBA00004245"/>
    </source>
</evidence>
<feature type="domain" description="Kinesin motor" evidence="9">
    <location>
        <begin position="21"/>
        <end position="405"/>
    </location>
</feature>
<keyword evidence="7" id="KW-0175">Coiled coil</keyword>
<evidence type="ECO:0000259" key="9">
    <source>
        <dbReference type="PROSITE" id="PS50067"/>
    </source>
</evidence>
<reference evidence="10 11" key="1">
    <citation type="journal article" date="2008" name="Nature">
        <title>The genome of the model beetle and pest Tribolium castaneum.</title>
        <authorList>
            <consortium name="Tribolium Genome Sequencing Consortium"/>
            <person name="Richards S."/>
            <person name="Gibbs R.A."/>
            <person name="Weinstock G.M."/>
            <person name="Brown S.J."/>
            <person name="Denell R."/>
            <person name="Beeman R.W."/>
            <person name="Gibbs R."/>
            <person name="Beeman R.W."/>
            <person name="Brown S.J."/>
            <person name="Bucher G."/>
            <person name="Friedrich M."/>
            <person name="Grimmelikhuijzen C.J."/>
            <person name="Klingler M."/>
            <person name="Lorenzen M."/>
            <person name="Richards S."/>
            <person name="Roth S."/>
            <person name="Schroder R."/>
            <person name="Tautz D."/>
            <person name="Zdobnov E.M."/>
            <person name="Muzny D."/>
            <person name="Gibbs R.A."/>
            <person name="Weinstock G.M."/>
            <person name="Attaway T."/>
            <person name="Bell S."/>
            <person name="Buhay C.J."/>
            <person name="Chandrabose M.N."/>
            <person name="Chavez D."/>
            <person name="Clerk-Blankenburg K.P."/>
            <person name="Cree A."/>
            <person name="Dao M."/>
            <person name="Davis C."/>
            <person name="Chacko J."/>
            <person name="Dinh H."/>
            <person name="Dugan-Rocha S."/>
            <person name="Fowler G."/>
            <person name="Garner T.T."/>
            <person name="Garnes J."/>
            <person name="Gnirke A."/>
            <person name="Hawes A."/>
            <person name="Hernandez J."/>
            <person name="Hines S."/>
            <person name="Holder M."/>
            <person name="Hume J."/>
            <person name="Jhangiani S.N."/>
            <person name="Joshi V."/>
            <person name="Khan Z.M."/>
            <person name="Jackson L."/>
            <person name="Kovar C."/>
            <person name="Kowis A."/>
            <person name="Lee S."/>
            <person name="Lewis L.R."/>
            <person name="Margolis J."/>
            <person name="Morgan M."/>
            <person name="Nazareth L.V."/>
            <person name="Nguyen N."/>
            <person name="Okwuonu G."/>
            <person name="Parker D."/>
            <person name="Richards S."/>
            <person name="Ruiz S.J."/>
            <person name="Santibanez J."/>
            <person name="Savard J."/>
            <person name="Scherer S.E."/>
            <person name="Schneider B."/>
            <person name="Sodergren E."/>
            <person name="Tautz D."/>
            <person name="Vattahil S."/>
            <person name="Villasana D."/>
            <person name="White C.S."/>
            <person name="Wright R."/>
            <person name="Park Y."/>
            <person name="Beeman R.W."/>
            <person name="Lord J."/>
            <person name="Oppert B."/>
            <person name="Lorenzen M."/>
            <person name="Brown S."/>
            <person name="Wang L."/>
            <person name="Savard J."/>
            <person name="Tautz D."/>
            <person name="Richards S."/>
            <person name="Weinstock G."/>
            <person name="Gibbs R.A."/>
            <person name="Liu Y."/>
            <person name="Worley K."/>
            <person name="Weinstock G."/>
            <person name="Elsik C.G."/>
            <person name="Reese J.T."/>
            <person name="Elhaik E."/>
            <person name="Landan G."/>
            <person name="Graur D."/>
            <person name="Arensburger P."/>
            <person name="Atkinson P."/>
            <person name="Beeman R.W."/>
            <person name="Beidler J."/>
            <person name="Brown S.J."/>
            <person name="Demuth J.P."/>
            <person name="Drury D.W."/>
            <person name="Du Y.Z."/>
            <person name="Fujiwara H."/>
            <person name="Lorenzen M."/>
            <person name="Maselli V."/>
            <person name="Osanai M."/>
            <person name="Park Y."/>
            <person name="Robertson H.M."/>
            <person name="Tu Z."/>
            <person name="Wang J.J."/>
            <person name="Wang S."/>
            <person name="Richards S."/>
            <person name="Song H."/>
            <person name="Zhang L."/>
            <person name="Sodergren E."/>
            <person name="Werner D."/>
            <person name="Stanke M."/>
            <person name="Morgenstern B."/>
            <person name="Solovyev V."/>
            <person name="Kosarev P."/>
            <person name="Brown G."/>
            <person name="Chen H.C."/>
            <person name="Ermolaeva O."/>
            <person name="Hlavina W."/>
            <person name="Kapustin Y."/>
            <person name="Kiryutin B."/>
            <person name="Kitts P."/>
            <person name="Maglott D."/>
            <person name="Pruitt K."/>
            <person name="Sapojnikov V."/>
            <person name="Souvorov A."/>
            <person name="Mackey A.J."/>
            <person name="Waterhouse R.M."/>
            <person name="Wyder S."/>
            <person name="Zdobnov E.M."/>
            <person name="Zdobnov E.M."/>
            <person name="Wyder S."/>
            <person name="Kriventseva E.V."/>
            <person name="Kadowaki T."/>
            <person name="Bork P."/>
            <person name="Aranda M."/>
            <person name="Bao R."/>
            <person name="Beermann A."/>
            <person name="Berns N."/>
            <person name="Bolognesi R."/>
            <person name="Bonneton F."/>
            <person name="Bopp D."/>
            <person name="Brown S.J."/>
            <person name="Bucher G."/>
            <person name="Butts T."/>
            <person name="Chaumot A."/>
            <person name="Denell R.E."/>
            <person name="Ferrier D.E."/>
            <person name="Friedrich M."/>
            <person name="Gordon C.M."/>
            <person name="Jindra M."/>
            <person name="Klingler M."/>
            <person name="Lan Q."/>
            <person name="Lattorff H.M."/>
            <person name="Laudet V."/>
            <person name="von Levetsow C."/>
            <person name="Liu Z."/>
            <person name="Lutz R."/>
            <person name="Lynch J.A."/>
            <person name="da Fonseca R.N."/>
            <person name="Posnien N."/>
            <person name="Reuter R."/>
            <person name="Roth S."/>
            <person name="Savard J."/>
            <person name="Schinko J.B."/>
            <person name="Schmitt C."/>
            <person name="Schoppmeier M."/>
            <person name="Schroder R."/>
            <person name="Shippy T.D."/>
            <person name="Simonnet F."/>
            <person name="Marques-Souza H."/>
            <person name="Tautz D."/>
            <person name="Tomoyasu Y."/>
            <person name="Trauner J."/>
            <person name="Van der Zee M."/>
            <person name="Vervoort M."/>
            <person name="Wittkopp N."/>
            <person name="Wimmer E.A."/>
            <person name="Yang X."/>
            <person name="Jones A.K."/>
            <person name="Sattelle D.B."/>
            <person name="Ebert P.R."/>
            <person name="Nelson D."/>
            <person name="Scott J.G."/>
            <person name="Beeman R.W."/>
            <person name="Muthukrishnan S."/>
            <person name="Kramer K.J."/>
            <person name="Arakane Y."/>
            <person name="Beeman R.W."/>
            <person name="Zhu Q."/>
            <person name="Hogenkamp D."/>
            <person name="Dixit R."/>
            <person name="Oppert B."/>
            <person name="Jiang H."/>
            <person name="Zou Z."/>
            <person name="Marshall J."/>
            <person name="Elpidina E."/>
            <person name="Vinokurov K."/>
            <person name="Oppert C."/>
            <person name="Zou Z."/>
            <person name="Evans J."/>
            <person name="Lu Z."/>
            <person name="Zhao P."/>
            <person name="Sumathipala N."/>
            <person name="Altincicek B."/>
            <person name="Vilcinskas A."/>
            <person name="Williams M."/>
            <person name="Hultmark D."/>
            <person name="Hetru C."/>
            <person name="Jiang H."/>
            <person name="Grimmelikhuijzen C.J."/>
            <person name="Hauser F."/>
            <person name="Cazzamali G."/>
            <person name="Williamson M."/>
            <person name="Park Y."/>
            <person name="Li B."/>
            <person name="Tanaka Y."/>
            <person name="Predel R."/>
            <person name="Neupert S."/>
            <person name="Schachtner J."/>
            <person name="Verleyen P."/>
            <person name="Raible F."/>
            <person name="Bork P."/>
            <person name="Friedrich M."/>
            <person name="Walden K.K."/>
            <person name="Robertson H.M."/>
            <person name="Angeli S."/>
            <person name="Foret S."/>
            <person name="Bucher G."/>
            <person name="Schuetz S."/>
            <person name="Maleszka R."/>
            <person name="Wimmer E.A."/>
            <person name="Beeman R.W."/>
            <person name="Lorenzen M."/>
            <person name="Tomoyasu Y."/>
            <person name="Miller S.C."/>
            <person name="Grossmann D."/>
            <person name="Bucher G."/>
        </authorList>
    </citation>
    <scope>NUCLEOTIDE SEQUENCE [LARGE SCALE GENOMIC DNA]</scope>
    <source>
        <strain evidence="10 11">Georgia GA2</strain>
    </source>
</reference>
<dbReference type="InterPro" id="IPR036961">
    <property type="entry name" value="Kinesin_motor_dom_sf"/>
</dbReference>